<name>A0A2C5Z299_9HYPO</name>
<dbReference type="AlphaFoldDB" id="A0A2C5Z299"/>
<sequence>MPINHVVLASGAVAAVSVALATALVVYESPEVQRYAEHVRRRIAMALHSIGSNIDPSFSPHPRFNRPEDADGFLRSRAEAGVDADDESRRRQREELMYWNNLRLEKQQAKARREAQQEATSSTVQTGPHVRALGPSFDDFLHRDGHLDSQQNAFIFNSGPETHDASAAGLRYRGQPSRGYETASYYMNPFADEHHVDNSEVADMMAPSPPEGFSDIYSATTLEDMSSATADVSPVAESEFMARNQVSQDALELLHPAHVPDDGIHDDSSGVYSSIQAWATNSSQDFYSPLPTTPTAPMSEGEMISDGQLTPIDSVSLVGSGEEIAMGAQSSHGGDVMSMSEGMLTPASWSEVGSVVSENDGQEHA</sequence>
<gene>
    <name evidence="2" type="ORF">CDD82_5269</name>
</gene>
<keyword evidence="3" id="KW-1185">Reference proteome</keyword>
<accession>A0A2C5Z299</accession>
<dbReference type="Proteomes" id="UP000224854">
    <property type="component" value="Unassembled WGS sequence"/>
</dbReference>
<reference evidence="2 3" key="1">
    <citation type="submission" date="2017-06" db="EMBL/GenBank/DDBJ databases">
        <title>Ant-infecting Ophiocordyceps genomes reveal a high diversity of potential behavioral manipulation genes and a possible major role for enterotoxins.</title>
        <authorList>
            <person name="De Bekker C."/>
            <person name="Evans H.C."/>
            <person name="Brachmann A."/>
            <person name="Hughes D.P."/>
        </authorList>
    </citation>
    <scope>NUCLEOTIDE SEQUENCE [LARGE SCALE GENOMIC DNA]</scope>
    <source>
        <strain evidence="2 3">1348a</strain>
    </source>
</reference>
<evidence type="ECO:0000256" key="1">
    <source>
        <dbReference type="SAM" id="MobiDB-lite"/>
    </source>
</evidence>
<evidence type="ECO:0000313" key="2">
    <source>
        <dbReference type="EMBL" id="PHH73792.1"/>
    </source>
</evidence>
<comment type="caution">
    <text evidence="2">The sequence shown here is derived from an EMBL/GenBank/DDBJ whole genome shotgun (WGS) entry which is preliminary data.</text>
</comment>
<evidence type="ECO:0000313" key="3">
    <source>
        <dbReference type="Proteomes" id="UP000224854"/>
    </source>
</evidence>
<organism evidence="2 3">
    <name type="scientific">Ophiocordyceps australis</name>
    <dbReference type="NCBI Taxonomy" id="1399860"/>
    <lineage>
        <taxon>Eukaryota</taxon>
        <taxon>Fungi</taxon>
        <taxon>Dikarya</taxon>
        <taxon>Ascomycota</taxon>
        <taxon>Pezizomycotina</taxon>
        <taxon>Sordariomycetes</taxon>
        <taxon>Hypocreomycetidae</taxon>
        <taxon>Hypocreales</taxon>
        <taxon>Ophiocordycipitaceae</taxon>
        <taxon>Ophiocordyceps</taxon>
    </lineage>
</organism>
<dbReference type="OrthoDB" id="3926760at2759"/>
<proteinExistence type="predicted"/>
<dbReference type="EMBL" id="NJEU01000478">
    <property type="protein sequence ID" value="PHH73792.1"/>
    <property type="molecule type" value="Genomic_DNA"/>
</dbReference>
<feature type="region of interest" description="Disordered" evidence="1">
    <location>
        <begin position="112"/>
        <end position="131"/>
    </location>
</feature>
<protein>
    <submittedName>
        <fullName evidence="2">Uncharacterized protein</fullName>
    </submittedName>
</protein>